<keyword evidence="9" id="KW-1185">Reference proteome</keyword>
<dbReference type="InterPro" id="IPR001958">
    <property type="entry name" value="Tet-R_TetA/multi-R_MdtG-like"/>
</dbReference>
<evidence type="ECO:0000256" key="1">
    <source>
        <dbReference type="ARBA" id="ARBA00004141"/>
    </source>
</evidence>
<dbReference type="CDD" id="cd17330">
    <property type="entry name" value="MFS_SLC46_TetA_like"/>
    <property type="match status" value="1"/>
</dbReference>
<dbReference type="PANTHER" id="PTHR23504:SF15">
    <property type="entry name" value="MAJOR FACILITATOR SUPERFAMILY (MFS) PROFILE DOMAIN-CONTAINING PROTEIN"/>
    <property type="match status" value="1"/>
</dbReference>
<feature type="transmembrane region" description="Helical" evidence="6">
    <location>
        <begin position="116"/>
        <end position="141"/>
    </location>
</feature>
<dbReference type="Gene3D" id="1.20.1250.20">
    <property type="entry name" value="MFS general substrate transporter like domains"/>
    <property type="match status" value="1"/>
</dbReference>
<dbReference type="PROSITE" id="PS00216">
    <property type="entry name" value="SUGAR_TRANSPORT_1"/>
    <property type="match status" value="1"/>
</dbReference>
<feature type="transmembrane region" description="Helical" evidence="6">
    <location>
        <begin position="356"/>
        <end position="381"/>
    </location>
</feature>
<feature type="transmembrane region" description="Helical" evidence="6">
    <location>
        <begin position="285"/>
        <end position="307"/>
    </location>
</feature>
<dbReference type="SUPFAM" id="SSF103473">
    <property type="entry name" value="MFS general substrate transporter"/>
    <property type="match status" value="1"/>
</dbReference>
<dbReference type="Proteomes" id="UP000296706">
    <property type="component" value="Chromosome"/>
</dbReference>
<evidence type="ECO:0000256" key="6">
    <source>
        <dbReference type="SAM" id="Phobius"/>
    </source>
</evidence>
<dbReference type="PANTHER" id="PTHR23504">
    <property type="entry name" value="MAJOR FACILITATOR SUPERFAMILY DOMAIN-CONTAINING PROTEIN 10"/>
    <property type="match status" value="1"/>
</dbReference>
<feature type="transmembrane region" description="Helical" evidence="6">
    <location>
        <begin position="20"/>
        <end position="42"/>
    </location>
</feature>
<dbReference type="InterPro" id="IPR036259">
    <property type="entry name" value="MFS_trans_sf"/>
</dbReference>
<feature type="transmembrane region" description="Helical" evidence="6">
    <location>
        <begin position="54"/>
        <end position="74"/>
    </location>
</feature>
<dbReference type="STRING" id="1457250.GCA_000755225_01271"/>
<dbReference type="PRINTS" id="PR01035">
    <property type="entry name" value="TCRTETA"/>
</dbReference>
<keyword evidence="5 6" id="KW-0472">Membrane</keyword>
<comment type="subcellular location">
    <subcellularLocation>
        <location evidence="1">Membrane</location>
        <topology evidence="1">Multi-pass membrane protein</topology>
    </subcellularLocation>
</comment>
<dbReference type="OrthoDB" id="341449at2157"/>
<keyword evidence="4 6" id="KW-1133">Transmembrane helix</keyword>
<accession>A0A4D6HI48</accession>
<dbReference type="PROSITE" id="PS50850">
    <property type="entry name" value="MFS"/>
    <property type="match status" value="1"/>
</dbReference>
<name>A0A4D6HI48_9EURY</name>
<dbReference type="GO" id="GO:0016020">
    <property type="term" value="C:membrane"/>
    <property type="evidence" value="ECO:0007669"/>
    <property type="project" value="UniProtKB-SubCell"/>
</dbReference>
<keyword evidence="3 6" id="KW-0812">Transmembrane</keyword>
<dbReference type="EMBL" id="CP031310">
    <property type="protein sequence ID" value="QCC52906.1"/>
    <property type="molecule type" value="Genomic_DNA"/>
</dbReference>
<feature type="transmembrane region" description="Helical" evidence="6">
    <location>
        <begin position="254"/>
        <end position="273"/>
    </location>
</feature>
<dbReference type="Pfam" id="PF07690">
    <property type="entry name" value="MFS_1"/>
    <property type="match status" value="1"/>
</dbReference>
<feature type="transmembrane region" description="Helical" evidence="6">
    <location>
        <begin position="153"/>
        <end position="177"/>
    </location>
</feature>
<evidence type="ECO:0000256" key="2">
    <source>
        <dbReference type="ARBA" id="ARBA00022448"/>
    </source>
</evidence>
<evidence type="ECO:0000259" key="7">
    <source>
        <dbReference type="PROSITE" id="PS50850"/>
    </source>
</evidence>
<feature type="transmembrane region" description="Helical" evidence="6">
    <location>
        <begin position="86"/>
        <end position="104"/>
    </location>
</feature>
<dbReference type="KEGG" id="hsn:DV733_08165"/>
<feature type="transmembrane region" description="Helical" evidence="6">
    <location>
        <begin position="319"/>
        <end position="336"/>
    </location>
</feature>
<feature type="transmembrane region" description="Helical" evidence="6">
    <location>
        <begin position="197"/>
        <end position="219"/>
    </location>
</feature>
<evidence type="ECO:0000313" key="9">
    <source>
        <dbReference type="Proteomes" id="UP000296706"/>
    </source>
</evidence>
<evidence type="ECO:0000256" key="3">
    <source>
        <dbReference type="ARBA" id="ARBA00022692"/>
    </source>
</evidence>
<keyword evidence="2" id="KW-0813">Transport</keyword>
<dbReference type="InterPro" id="IPR005829">
    <property type="entry name" value="Sugar_transporter_CS"/>
</dbReference>
<reference evidence="8 9" key="1">
    <citation type="journal article" date="2019" name="Nat. Commun.">
        <title>A new type of DNA phosphorothioation-based antiviral system in archaea.</title>
        <authorList>
            <person name="Xiong L."/>
            <person name="Liu S."/>
            <person name="Chen S."/>
            <person name="Xiao Y."/>
            <person name="Zhu B."/>
            <person name="Gao Y."/>
            <person name="Zhang Y."/>
            <person name="Chen B."/>
            <person name="Luo J."/>
            <person name="Deng Z."/>
            <person name="Chen X."/>
            <person name="Wang L."/>
            <person name="Chen S."/>
        </authorList>
    </citation>
    <scope>NUCLEOTIDE SEQUENCE [LARGE SCALE GENOMIC DNA]</scope>
    <source>
        <strain evidence="8 9">CBA1105</strain>
    </source>
</reference>
<dbReference type="InterPro" id="IPR011701">
    <property type="entry name" value="MFS"/>
</dbReference>
<protein>
    <submittedName>
        <fullName evidence="8">MFS transporter</fullName>
    </submittedName>
</protein>
<proteinExistence type="predicted"/>
<evidence type="ECO:0000313" key="8">
    <source>
        <dbReference type="EMBL" id="QCC52906.1"/>
    </source>
</evidence>
<evidence type="ECO:0000256" key="4">
    <source>
        <dbReference type="ARBA" id="ARBA00022989"/>
    </source>
</evidence>
<dbReference type="InterPro" id="IPR020846">
    <property type="entry name" value="MFS_dom"/>
</dbReference>
<organism evidence="8 9">
    <name type="scientific">Halapricum salinum</name>
    <dbReference type="NCBI Taxonomy" id="1457250"/>
    <lineage>
        <taxon>Archaea</taxon>
        <taxon>Methanobacteriati</taxon>
        <taxon>Methanobacteriota</taxon>
        <taxon>Stenosarchaea group</taxon>
        <taxon>Halobacteria</taxon>
        <taxon>Halobacteriales</taxon>
        <taxon>Haloarculaceae</taxon>
        <taxon>Halapricum</taxon>
    </lineage>
</organism>
<feature type="domain" description="Major facilitator superfamily (MFS) profile" evidence="7">
    <location>
        <begin position="20"/>
        <end position="446"/>
    </location>
</feature>
<feature type="transmembrane region" description="Helical" evidence="6">
    <location>
        <begin position="425"/>
        <end position="443"/>
    </location>
</feature>
<dbReference type="AlphaFoldDB" id="A0A4D6HI48"/>
<evidence type="ECO:0000256" key="5">
    <source>
        <dbReference type="ARBA" id="ARBA00023136"/>
    </source>
</evidence>
<gene>
    <name evidence="8" type="ORF">DV733_08165</name>
</gene>
<dbReference type="GeneID" id="39847833"/>
<dbReference type="GO" id="GO:0022857">
    <property type="term" value="F:transmembrane transporter activity"/>
    <property type="evidence" value="ECO:0007669"/>
    <property type="project" value="InterPro"/>
</dbReference>
<sequence>MEDPRVGTASADPVVGGRRALATVFVIVFIDLVGFGIVVPILPFYVRSFGASDVVYGLLAASYSLLQFGFAPLLGRWSDAYGRRPVLMLSLAGSVLAWIVFGLGTQVGTLLGPTAALLTLFAARMLGGAMGGNIATAQAYVADVTTAEKRTGALGLVGAAFGLGFVVGPALGAVLASDPVVSGAREVLPAVIPTTQFTLPSFGAAAASGLALVAAWRFLPETRTAAQRAGARGRARQSLLDQFRGALASPTLRPLVLAFFVASLAFSGVQIAFVPYLADVYGYDAAGAGLFLTYIGVLSVLNQGVLVGRLSRRFEPTQLAVGGATLLVGSLAVLPFSPSVGTTLSLPSVAGLTPAVLVLVIVLAVLSIGNALLNVALAALVSMAASDAEQGSAFGVTQGAGSLGRTVGPPVMTALYVVLARWSPFVAGALLTVGVLALLVGVARQRLVAAA</sequence>
<dbReference type="RefSeq" id="WP_049995361.1">
    <property type="nucleotide sequence ID" value="NZ_CP031310.1"/>
</dbReference>